<feature type="region of interest" description="Disordered" evidence="1">
    <location>
        <begin position="1"/>
        <end position="96"/>
    </location>
</feature>
<comment type="caution">
    <text evidence="3">The sequence shown here is derived from an EMBL/GenBank/DDBJ whole genome shotgun (WGS) entry which is preliminary data.</text>
</comment>
<sequence>MRRGEERSSYSAFVPKLSINRSSESFHDPTSSDPSENERRFPFTSGDPSRGWRANVSSLDNSGRNHNRNSDTYDQSSPTPINTNRYRGVQSMETDNKMRYKARVTESDDDMQEQSHYFKTSGYSNRNSNMNNMNMRSRNVKPNDNNTAPYLSHVNESFSDVNNQRKSGSFSYDNNKRSGFTPVYVHRVRRSEAEQYAQGDLADSSLDDSSSQSSSIGTTSSGRESVLFDMDAEPVVPVELMSTSKTEFFDWMRHPRHVIIVSLLRSRGLLASRYANLVEYHMSELFLHYIDLCFQGAYFVRYQLKSSPKERFFAVRMLPRNTVSRNSEKIPYLVWTLHRTGVQVVGCVPLEQLVGITINTQSASFRPHLLSSQFITGPRVNNHRLRLPIDGAFSLWFYDRHQRTTMSLDLLTCNPTVLDVWTKAFKGFVSVNSSSVVQMPLTSEGLSAELDELSRQAQGQLASNT</sequence>
<feature type="compositionally biased region" description="Polar residues" evidence="1">
    <location>
        <begin position="55"/>
        <end position="85"/>
    </location>
</feature>
<evidence type="ECO:0000256" key="1">
    <source>
        <dbReference type="SAM" id="MobiDB-lite"/>
    </source>
</evidence>
<organism evidence="3 4">
    <name type="scientific">Trypanosoma theileri</name>
    <dbReference type="NCBI Taxonomy" id="67003"/>
    <lineage>
        <taxon>Eukaryota</taxon>
        <taxon>Discoba</taxon>
        <taxon>Euglenozoa</taxon>
        <taxon>Kinetoplastea</taxon>
        <taxon>Metakinetoplastina</taxon>
        <taxon>Trypanosomatida</taxon>
        <taxon>Trypanosomatidae</taxon>
        <taxon>Trypanosoma</taxon>
    </lineage>
</organism>
<feature type="compositionally biased region" description="Low complexity" evidence="1">
    <location>
        <begin position="197"/>
        <end position="221"/>
    </location>
</feature>
<dbReference type="OrthoDB" id="263079at2759"/>
<dbReference type="EMBL" id="NBCO01000005">
    <property type="protein sequence ID" value="ORC91566.1"/>
    <property type="molecule type" value="Genomic_DNA"/>
</dbReference>
<name>A0A1X0P3S1_9TRYP</name>
<feature type="compositionally biased region" description="Polar residues" evidence="1">
    <location>
        <begin position="19"/>
        <end position="34"/>
    </location>
</feature>
<dbReference type="VEuPathDB" id="TriTrypDB:TM35_000051620"/>
<dbReference type="RefSeq" id="XP_028885632.1">
    <property type="nucleotide sequence ID" value="XM_029022817.1"/>
</dbReference>
<dbReference type="Pfam" id="PF25406">
    <property type="entry name" value="PH_31"/>
    <property type="match status" value="1"/>
</dbReference>
<evidence type="ECO:0000313" key="4">
    <source>
        <dbReference type="Proteomes" id="UP000192257"/>
    </source>
</evidence>
<dbReference type="AlphaFoldDB" id="A0A1X0P3S1"/>
<protein>
    <recommendedName>
        <fullName evidence="2">PH-like domain-containing protein</fullName>
    </recommendedName>
</protein>
<evidence type="ECO:0000259" key="2">
    <source>
        <dbReference type="Pfam" id="PF25406"/>
    </source>
</evidence>
<reference evidence="3 4" key="1">
    <citation type="submission" date="2017-03" db="EMBL/GenBank/DDBJ databases">
        <title>An alternative strategy for trypanosome survival in the mammalian bloodstream revealed through genome and transcriptome analysis of the ubiquitous bovine parasite Trypanosoma (Megatrypanum) theileri.</title>
        <authorList>
            <person name="Kelly S."/>
            <person name="Ivens A."/>
            <person name="Mott A."/>
            <person name="O'Neill E."/>
            <person name="Emms D."/>
            <person name="Macleod O."/>
            <person name="Voorheis P."/>
            <person name="Matthews J."/>
            <person name="Matthews K."/>
            <person name="Carrington M."/>
        </authorList>
    </citation>
    <scope>NUCLEOTIDE SEQUENCE [LARGE SCALE GENOMIC DNA]</scope>
    <source>
        <strain evidence="3">Edinburgh</strain>
    </source>
</reference>
<dbReference type="InterPro" id="IPR057608">
    <property type="entry name" value="PH_2_kinetoplastids"/>
</dbReference>
<gene>
    <name evidence="3" type="ORF">TM35_000051620</name>
</gene>
<feature type="region of interest" description="Disordered" evidence="1">
    <location>
        <begin position="196"/>
        <end position="222"/>
    </location>
</feature>
<proteinExistence type="predicted"/>
<dbReference type="Proteomes" id="UP000192257">
    <property type="component" value="Unassembled WGS sequence"/>
</dbReference>
<feature type="domain" description="PH-like" evidence="2">
    <location>
        <begin position="249"/>
        <end position="433"/>
    </location>
</feature>
<evidence type="ECO:0000313" key="3">
    <source>
        <dbReference type="EMBL" id="ORC91566.1"/>
    </source>
</evidence>
<keyword evidence="4" id="KW-1185">Reference proteome</keyword>
<dbReference type="GeneID" id="39982597"/>
<accession>A0A1X0P3S1</accession>